<dbReference type="EMBL" id="AP014705">
    <property type="protein sequence ID" value="BAQ49779.1"/>
    <property type="molecule type" value="Genomic_DNA"/>
</dbReference>
<evidence type="ECO:0000313" key="2">
    <source>
        <dbReference type="EMBL" id="BAQ49779.1"/>
    </source>
</evidence>
<geneLocation type="plasmid" evidence="3">
    <name>pMaq22A_1p DNA</name>
</geneLocation>
<reference evidence="3" key="2">
    <citation type="submission" date="2015-01" db="EMBL/GenBank/DDBJ databases">
        <title>Complete genome sequence of Methylobacterium aquaticum strain 22A.</title>
        <authorList>
            <person name="Tani A."/>
            <person name="Ogura Y."/>
            <person name="Hayashi T."/>
        </authorList>
    </citation>
    <scope>NUCLEOTIDE SEQUENCE [LARGE SCALE GENOMIC DNA]</scope>
    <source>
        <strain evidence="3">MA-22A</strain>
        <plasmid evidence="3">Plasmid pMaq22A_1p DNA</plasmid>
    </source>
</reference>
<feature type="compositionally biased region" description="Basic residues" evidence="1">
    <location>
        <begin position="213"/>
        <end position="222"/>
    </location>
</feature>
<keyword evidence="2" id="KW-0614">Plasmid</keyword>
<dbReference type="KEGG" id="maqu:Maq22A_1p38055"/>
<feature type="compositionally biased region" description="Basic and acidic residues" evidence="1">
    <location>
        <begin position="242"/>
        <end position="254"/>
    </location>
</feature>
<accession>A0A0C6FW30</accession>
<feature type="compositionally biased region" description="Low complexity" evidence="1">
    <location>
        <begin position="271"/>
        <end position="291"/>
    </location>
</feature>
<proteinExistence type="predicted"/>
<feature type="region of interest" description="Disordered" evidence="1">
    <location>
        <begin position="48"/>
        <end position="130"/>
    </location>
</feature>
<organism evidence="2 3">
    <name type="scientific">Methylobacterium aquaticum</name>
    <dbReference type="NCBI Taxonomy" id="270351"/>
    <lineage>
        <taxon>Bacteria</taxon>
        <taxon>Pseudomonadati</taxon>
        <taxon>Pseudomonadota</taxon>
        <taxon>Alphaproteobacteria</taxon>
        <taxon>Hyphomicrobiales</taxon>
        <taxon>Methylobacteriaceae</taxon>
        <taxon>Methylobacterium</taxon>
    </lineage>
</organism>
<feature type="compositionally biased region" description="Basic and acidic residues" evidence="1">
    <location>
        <begin position="147"/>
        <end position="164"/>
    </location>
</feature>
<gene>
    <name evidence="2" type="ORF">Maq22A_1p38055</name>
</gene>
<reference evidence="2 3" key="1">
    <citation type="journal article" date="2015" name="Genome Announc.">
        <title>Complete Genome Sequence of Methylobacterium aquaticum Strain 22A, Isolated from Racomitrium japonicum Moss.</title>
        <authorList>
            <person name="Tani A."/>
            <person name="Ogura Y."/>
            <person name="Hayashi T."/>
            <person name="Kimbara K."/>
        </authorList>
    </citation>
    <scope>NUCLEOTIDE SEQUENCE [LARGE SCALE GENOMIC DNA]</scope>
    <source>
        <strain evidence="2 3">MA-22A</strain>
        <plasmid evidence="3">Plasmid pMaq22A_1p DNA</plasmid>
    </source>
</reference>
<feature type="region of interest" description="Disordered" evidence="1">
    <location>
        <begin position="145"/>
        <end position="179"/>
    </location>
</feature>
<dbReference type="AlphaFoldDB" id="A0A0C6FW30"/>
<evidence type="ECO:0000313" key="3">
    <source>
        <dbReference type="Proteomes" id="UP000061432"/>
    </source>
</evidence>
<protein>
    <submittedName>
        <fullName evidence="2">Uncharacterized protein</fullName>
    </submittedName>
</protein>
<evidence type="ECO:0000256" key="1">
    <source>
        <dbReference type="SAM" id="MobiDB-lite"/>
    </source>
</evidence>
<dbReference type="Proteomes" id="UP000061432">
    <property type="component" value="Plasmid pMaq22A_1p"/>
</dbReference>
<feature type="region of interest" description="Disordered" evidence="1">
    <location>
        <begin position="198"/>
        <end position="291"/>
    </location>
</feature>
<sequence length="291" mass="30549">MPPASPDRAGAPAARAVIVPTVTALRTFPPPVRASPESVVVRALRTGGVVARSPGRSSGRREGERGEPLACRRVGRAAFRQPGMAGGRESLPEPAAGRRARRHQGGPGHGQDRHPFLPGGEPGEEPAGLAGQDRPWLAFQHQGGIGRGDRPVQRHQAADVRLRQGSESPVQRGLGPGIEEEPGVLGLRQAQRLAQPLGIGGRAYRQGGEAAHRVGRRLRRGKPREAAEIADPAGQALQQARLRQDGDDGGRAAGDEELQQFPRTRSRERSASPSRAAIAADSPSASGAPAP</sequence>
<name>A0A0C6FW30_9HYPH</name>